<dbReference type="InterPro" id="IPR024445">
    <property type="entry name" value="Tnp_ISXO2-like"/>
</dbReference>
<proteinExistence type="predicted"/>
<dbReference type="Pfam" id="PF12760">
    <property type="entry name" value="Zn_ribbon_IS1595"/>
    <property type="match status" value="1"/>
</dbReference>
<dbReference type="InterPro" id="IPR024442">
    <property type="entry name" value="Transposase_Zn_ribbon"/>
</dbReference>
<keyword evidence="3" id="KW-1185">Reference proteome</keyword>
<evidence type="ECO:0000259" key="1">
    <source>
        <dbReference type="SMART" id="SM01126"/>
    </source>
</evidence>
<dbReference type="PANTHER" id="PTHR47163:SF2">
    <property type="entry name" value="SI:DKEY-17M8.2"/>
    <property type="match status" value="1"/>
</dbReference>
<sequence>MDFKSLIQLLDYFKDEQTCIEYYERLRWGNEPACPHCGCTNPYKTNRGWKCRDKECHKKFTVKVGTIFENSKISFRIWFAAIYLATTSKKGISSVQLATQLNITQKTAWFVLHRIREMLKSKSPDMLGEGKMVEADEAYIGGKEQNKHHIKRRSDKDLNLTNEGKPYKSKKVIVGLIERNGKVILKYVPRADAKNMVSFIKKHVPEGSTVYSDQSSVYKKLHKTYTHGSVNHALSVYVDGDVHTNTIENFWSILKRGIYGIYHQVSDKHVSRYLDEFAARFNTRELTPQERFDGFLEDAESVLGYNTLIGK</sequence>
<protein>
    <submittedName>
        <fullName evidence="2">IS1595 family transposase</fullName>
    </submittedName>
</protein>
<organism evidence="2 3">
    <name type="scientific">Flagellimonas iocasae</name>
    <dbReference type="NCBI Taxonomy" id="2055905"/>
    <lineage>
        <taxon>Bacteria</taxon>
        <taxon>Pseudomonadati</taxon>
        <taxon>Bacteroidota</taxon>
        <taxon>Flavobacteriia</taxon>
        <taxon>Flavobacteriales</taxon>
        <taxon>Flavobacteriaceae</taxon>
        <taxon>Flagellimonas</taxon>
    </lineage>
</organism>
<feature type="domain" description="ISXO2-like transposase" evidence="1">
    <location>
        <begin position="125"/>
        <end position="282"/>
    </location>
</feature>
<dbReference type="Pfam" id="PF12762">
    <property type="entry name" value="DDE_Tnp_IS1595"/>
    <property type="match status" value="1"/>
</dbReference>
<evidence type="ECO:0000313" key="3">
    <source>
        <dbReference type="Proteomes" id="UP001597342"/>
    </source>
</evidence>
<comment type="caution">
    <text evidence="2">The sequence shown here is derived from an EMBL/GenBank/DDBJ whole genome shotgun (WGS) entry which is preliminary data.</text>
</comment>
<evidence type="ECO:0000313" key="2">
    <source>
        <dbReference type="EMBL" id="MFD2100545.1"/>
    </source>
</evidence>
<name>A0ABW4XYG5_9FLAO</name>
<dbReference type="Proteomes" id="UP001597342">
    <property type="component" value="Unassembled WGS sequence"/>
</dbReference>
<gene>
    <name evidence="2" type="ORF">ACFSJE_12210</name>
</gene>
<reference evidence="3" key="1">
    <citation type="journal article" date="2019" name="Int. J. Syst. Evol. Microbiol.">
        <title>The Global Catalogue of Microorganisms (GCM) 10K type strain sequencing project: providing services to taxonomists for standard genome sequencing and annotation.</title>
        <authorList>
            <consortium name="The Broad Institute Genomics Platform"/>
            <consortium name="The Broad Institute Genome Sequencing Center for Infectious Disease"/>
            <person name="Wu L."/>
            <person name="Ma J."/>
        </authorList>
    </citation>
    <scope>NUCLEOTIDE SEQUENCE [LARGE SCALE GENOMIC DNA]</scope>
    <source>
        <strain evidence="3">JCM 3389</strain>
    </source>
</reference>
<dbReference type="RefSeq" id="WP_379831251.1">
    <property type="nucleotide sequence ID" value="NZ_JBHUHU010000003.1"/>
</dbReference>
<dbReference type="NCBIfam" id="NF033547">
    <property type="entry name" value="transpos_IS1595"/>
    <property type="match status" value="1"/>
</dbReference>
<accession>A0ABW4XYG5</accession>
<dbReference type="SMART" id="SM01126">
    <property type="entry name" value="DDE_Tnp_IS1595"/>
    <property type="match status" value="1"/>
</dbReference>
<dbReference type="EMBL" id="JBHUHU010000003">
    <property type="protein sequence ID" value="MFD2100545.1"/>
    <property type="molecule type" value="Genomic_DNA"/>
</dbReference>
<dbReference type="PANTHER" id="PTHR47163">
    <property type="entry name" value="DDE_TNP_IS1595 DOMAIN-CONTAINING PROTEIN"/>
    <property type="match status" value="1"/>
</dbReference>
<dbReference type="InterPro" id="IPR053164">
    <property type="entry name" value="IS1016-like_transposase"/>
</dbReference>